<evidence type="ECO:0000313" key="1">
    <source>
        <dbReference type="EMBL" id="OUJ70203.1"/>
    </source>
</evidence>
<proteinExistence type="predicted"/>
<reference evidence="1 2" key="1">
    <citation type="submission" date="2017-01" db="EMBL/GenBank/DDBJ databases">
        <title>A new Hymenobacter.</title>
        <authorList>
            <person name="Liang Y."/>
            <person name="Feng F."/>
        </authorList>
    </citation>
    <scope>NUCLEOTIDE SEQUENCE [LARGE SCALE GENOMIC DNA]</scope>
    <source>
        <strain evidence="1">MIMBbqt21</strain>
    </source>
</reference>
<dbReference type="Pfam" id="PF13618">
    <property type="entry name" value="Gluconate_2-dh3"/>
    <property type="match status" value="1"/>
</dbReference>
<dbReference type="Proteomes" id="UP000194873">
    <property type="component" value="Unassembled WGS sequence"/>
</dbReference>
<organism evidence="1 2">
    <name type="scientific">Hymenobacter crusticola</name>
    <dbReference type="NCBI Taxonomy" id="1770526"/>
    <lineage>
        <taxon>Bacteria</taxon>
        <taxon>Pseudomonadati</taxon>
        <taxon>Bacteroidota</taxon>
        <taxon>Cytophagia</taxon>
        <taxon>Cytophagales</taxon>
        <taxon>Hymenobacteraceae</taxon>
        <taxon>Hymenobacter</taxon>
    </lineage>
</organism>
<gene>
    <name evidence="1" type="ORF">BXP70_24880</name>
</gene>
<evidence type="ECO:0000313" key="2">
    <source>
        <dbReference type="Proteomes" id="UP000194873"/>
    </source>
</evidence>
<name>A0A243W902_9BACT</name>
<protein>
    <recommendedName>
        <fullName evidence="3">Gluconate 2-dehydrogenase subunit 3 family protein</fullName>
    </recommendedName>
</protein>
<dbReference type="RefSeq" id="WP_086596831.1">
    <property type="nucleotide sequence ID" value="NZ_MTSE01000025.1"/>
</dbReference>
<dbReference type="AlphaFoldDB" id="A0A243W902"/>
<dbReference type="InterPro" id="IPR027056">
    <property type="entry name" value="Gluconate_2DH_su3"/>
</dbReference>
<dbReference type="EMBL" id="MTSE01000025">
    <property type="protein sequence ID" value="OUJ70203.1"/>
    <property type="molecule type" value="Genomic_DNA"/>
</dbReference>
<accession>A0A243W902</accession>
<evidence type="ECO:0008006" key="3">
    <source>
        <dbReference type="Google" id="ProtNLM"/>
    </source>
</evidence>
<keyword evidence="2" id="KW-1185">Reference proteome</keyword>
<dbReference type="OrthoDB" id="6385145at2"/>
<comment type="caution">
    <text evidence="1">The sequence shown here is derived from an EMBL/GenBank/DDBJ whole genome shotgun (WGS) entry which is preliminary data.</text>
</comment>
<sequence length="189" mass="21059">MNRRTALRNLAFVTGTAVVLPACFHEAVQEAPASISLRHLPVSASQEALLAEVCETILPKTDTPGAKDLRLHLYVLRMLDDCGKLKDQQAFLNGLKQLDNAAHQQHNLGFAACTPQQKLAMLRGLDQQKGSPTDLAHFYHTTKRLAAAGYTKSKYFMTQEVVYELVPSRYNGYFPTKKLDLARKHHGQS</sequence>